<proteinExistence type="predicted"/>
<dbReference type="PANTHER" id="PTHR24361">
    <property type="entry name" value="MITOGEN-ACTIVATED KINASE KINASE KINASE"/>
    <property type="match status" value="1"/>
</dbReference>
<dbReference type="Gene3D" id="1.10.510.10">
    <property type="entry name" value="Transferase(Phosphotransferase) domain 1"/>
    <property type="match status" value="1"/>
</dbReference>
<dbReference type="GO" id="GO:0004674">
    <property type="term" value="F:protein serine/threonine kinase activity"/>
    <property type="evidence" value="ECO:0007669"/>
    <property type="project" value="TreeGrafter"/>
</dbReference>
<evidence type="ECO:0000259" key="3">
    <source>
        <dbReference type="PROSITE" id="PS50011"/>
    </source>
</evidence>
<feature type="compositionally biased region" description="Polar residues" evidence="1">
    <location>
        <begin position="1"/>
        <end position="12"/>
    </location>
</feature>
<keyword evidence="5" id="KW-1185">Reference proteome</keyword>
<dbReference type="EMBL" id="CAEQ01002763">
    <property type="protein sequence ID" value="CCD17584.1"/>
    <property type="molecule type" value="Genomic_DNA"/>
</dbReference>
<comment type="caution">
    <text evidence="4">The sequence shown here is derived from an EMBL/GenBank/DDBJ whole genome shotgun (WGS) entry which is preliminary data.</text>
</comment>
<protein>
    <submittedName>
        <fullName evidence="4">WGS project CAEQ00000000 data, annotated contig 945</fullName>
    </submittedName>
</protein>
<feature type="compositionally biased region" description="Basic and acidic residues" evidence="1">
    <location>
        <begin position="13"/>
        <end position="35"/>
    </location>
</feature>
<dbReference type="PROSITE" id="PS50011">
    <property type="entry name" value="PROTEIN_KINASE_DOM"/>
    <property type="match status" value="1"/>
</dbReference>
<organism evidence="4 5">
    <name type="scientific">Trypanosoma congolense (strain IL3000)</name>
    <dbReference type="NCBI Taxonomy" id="1068625"/>
    <lineage>
        <taxon>Eukaryota</taxon>
        <taxon>Discoba</taxon>
        <taxon>Euglenozoa</taxon>
        <taxon>Kinetoplastea</taxon>
        <taxon>Metakinetoplastina</taxon>
        <taxon>Trypanosomatida</taxon>
        <taxon>Trypanosomatidae</taxon>
        <taxon>Trypanosoma</taxon>
        <taxon>Nannomonas</taxon>
    </lineage>
</organism>
<reference evidence="5" key="1">
    <citation type="submission" date="2011-07" db="EMBL/GenBank/DDBJ databases">
        <title>Divergent evolution of antigenic variation in African trypanosomes.</title>
        <authorList>
            <person name="Jackson A.P."/>
            <person name="Berry A."/>
            <person name="Allison H.C."/>
            <person name="Burton P."/>
            <person name="Anderson J."/>
            <person name="Aslett M."/>
            <person name="Brown R."/>
            <person name="Corton N."/>
            <person name="Harris D."/>
            <person name="Hauser H."/>
            <person name="Gamble J."/>
            <person name="Gilderthorp R."/>
            <person name="McQuillan J."/>
            <person name="Quail M.A."/>
            <person name="Sanders M."/>
            <person name="Van Tonder A."/>
            <person name="Ginger M.L."/>
            <person name="Donelson J.E."/>
            <person name="Field M.C."/>
            <person name="Barry J.D."/>
            <person name="Berriman M."/>
            <person name="Hertz-Fowler C."/>
        </authorList>
    </citation>
    <scope>NUCLEOTIDE SEQUENCE [LARGE SCALE GENOMIC DNA]</scope>
    <source>
        <strain evidence="5">IL3000</strain>
    </source>
</reference>
<dbReference type="GO" id="GO:0005524">
    <property type="term" value="F:ATP binding"/>
    <property type="evidence" value="ECO:0007669"/>
    <property type="project" value="InterPro"/>
</dbReference>
<keyword evidence="2" id="KW-0812">Transmembrane</keyword>
<evidence type="ECO:0000313" key="5">
    <source>
        <dbReference type="Proteomes" id="UP000000702"/>
    </source>
</evidence>
<keyword evidence="2" id="KW-0472">Membrane</keyword>
<name>F9WJS6_TRYCI</name>
<dbReference type="Proteomes" id="UP000000702">
    <property type="component" value="Unassembled WGS sequence"/>
</dbReference>
<dbReference type="SUPFAM" id="SSF56112">
    <property type="entry name" value="Protein kinase-like (PK-like)"/>
    <property type="match status" value="1"/>
</dbReference>
<evidence type="ECO:0000256" key="2">
    <source>
        <dbReference type="SAM" id="Phobius"/>
    </source>
</evidence>
<reference evidence="4 5" key="2">
    <citation type="journal article" date="2012" name="Proc. Natl. Acad. Sci. U.S.A.">
        <title>Antigenic diversity is generated by distinct evolutionary mechanisms in African trypanosome species.</title>
        <authorList>
            <person name="Jackson A.P."/>
            <person name="Berry A."/>
            <person name="Aslett M."/>
            <person name="Allison H.C."/>
            <person name="Burton P."/>
            <person name="Vavrova-Anderson J."/>
            <person name="Brown R."/>
            <person name="Browne H."/>
            <person name="Corton N."/>
            <person name="Hauser H."/>
            <person name="Gamble J."/>
            <person name="Gilderthorp R."/>
            <person name="Marcello L."/>
            <person name="McQuillan J."/>
            <person name="Otto T.D."/>
            <person name="Quail M.A."/>
            <person name="Sanders M.J."/>
            <person name="van Tonder A."/>
            <person name="Ginger M.L."/>
            <person name="Field M.C."/>
            <person name="Barry J.D."/>
            <person name="Hertz-Fowler C."/>
            <person name="Berriman M."/>
        </authorList>
    </citation>
    <scope>NUCLEOTIDE SEQUENCE [LARGE SCALE GENOMIC DNA]</scope>
    <source>
        <strain evidence="4 5">IL3000</strain>
    </source>
</reference>
<dbReference type="InterPro" id="IPR000719">
    <property type="entry name" value="Prot_kinase_dom"/>
</dbReference>
<dbReference type="Pfam" id="PF00069">
    <property type="entry name" value="Pkinase"/>
    <property type="match status" value="1"/>
</dbReference>
<feature type="domain" description="Protein kinase" evidence="3">
    <location>
        <begin position="941"/>
        <end position="1254"/>
    </location>
</feature>
<accession>F9WJS6</accession>
<dbReference type="PANTHER" id="PTHR24361:SF613">
    <property type="entry name" value="NUCLEAR RECEPTOR-BINDING PROTEIN-RELATED"/>
    <property type="match status" value="1"/>
</dbReference>
<dbReference type="VEuPathDB" id="TriTrypDB:TcIL3000_0_23960"/>
<feature type="transmembrane region" description="Helical" evidence="2">
    <location>
        <begin position="167"/>
        <end position="189"/>
    </location>
</feature>
<dbReference type="OMA" id="LEMISCW"/>
<dbReference type="InterPro" id="IPR053235">
    <property type="entry name" value="Ser_Thr_kinase"/>
</dbReference>
<evidence type="ECO:0000313" key="4">
    <source>
        <dbReference type="EMBL" id="CCD17584.1"/>
    </source>
</evidence>
<feature type="transmembrane region" description="Helical" evidence="2">
    <location>
        <begin position="533"/>
        <end position="560"/>
    </location>
</feature>
<evidence type="ECO:0000256" key="1">
    <source>
        <dbReference type="SAM" id="MobiDB-lite"/>
    </source>
</evidence>
<gene>
    <name evidence="4" type="ORF">TCIL3000_0_23960</name>
</gene>
<dbReference type="InterPro" id="IPR011009">
    <property type="entry name" value="Kinase-like_dom_sf"/>
</dbReference>
<feature type="compositionally biased region" description="Low complexity" evidence="1">
    <location>
        <begin position="36"/>
        <end position="50"/>
    </location>
</feature>
<dbReference type="GO" id="GO:0005737">
    <property type="term" value="C:cytoplasm"/>
    <property type="evidence" value="ECO:0007669"/>
    <property type="project" value="TreeGrafter"/>
</dbReference>
<keyword evidence="2" id="KW-1133">Transmembrane helix</keyword>
<sequence>MRTLESLSSGHQTDGKRTERLATTDVKKVHDDARGNGKVTVVEGTEGNVEPNSSGKGKPSLPSCSTSVGGTHIPLSDTTGLAGSATGMDRHGCSNPLGSLHIEGGGNLSSSAFPFTQEKGSCLQRLRSVVGVPGTGNHESAVKRLTITNTHPSRPSRASRGISLRCWLLTPLMVTMFCVYIFAALVAWIPLKRSSDRLLVSLHDVVRAKYVAPATFTPSMRMVRLAKALGSLYFLDNTFHDRLMDNPMLIDGDMVSRLCTVLRDMDSQNSIKSIGMVSPPEGKAAVCIASHSRPGNYYGLQTADNSMQDYYHIDPSTMKFKKPLIRYNYAGSASSVNAFTTMFHFDTVIRLWNESLANGTSLAPMHHWVRPRYPPTYAAYVFPFLDKRINRTCYGYLYVTMHTRKSNLNWHNASTSGVRVMFVDPNMTSNDFYVFANNWGEKLSNVSDEWKSTVKGEPVRYLTAEDVSDPLVRKALGYIDLRKARFAEQRAWFRHGGFDAMVTADYVLTDSGIDLIAVVVTDRSYYLGHIESYVLFATAGSIVLCLLVVVACILFVEYFLNRPLQRTEERLRTGFVKTTTNVMNKGVTFLKEIRDLQAVCDVLRQRLHAVRTYMPDHIFDVGETYVGPSSVKPTRDSEHNPGYVVKRHGDGLRSVTCSVAYVYYTPCKAHNPVNTVVEVMMQTVVATAAECGGCFEVQRPDYCVISFGVRSTGCGLAEEAARAVEFARQVASKLMARSEVAGLYRVIVDSGAFLSGVVSGGGRSHYVLLCNNLYRRIGDLLQSTGVVAAVTEETALLVRGGFRLLPFGTSYLEGLEDVRVTLHEVLPGSANDQAWQEFERYYTEAYDMMLRADYSTALRLWDRAARMAASGSLAHEPELALSQQLKRLRDDCALRASQGDVKPYISLPCPSIASVCSETSMAILSMTMSMDDTKGCESMKGTQQDSMGGSMYSVDNLSQKINDELPRYLHDCHGNKWKRAKNPIDYSSELTEATCVAYMGMCPTGALAVLRQHSFTDLGARLRPEEMCSVLDKLLHMGNNESLVQWLSYCYIPPHGVVLVEEYDPGGTLRDMKKRYGRTLPLVTISRYVASLLRGLSYIHERGLYHGYLCPENVYVGVEGRCRLSGMLLDAAPFLRHRVTYYVSPEEARGEAASAASDMYALGLLILEMLTDAEPWQWTASAAVSRSRRELLALLSNRDAFLKALREGLVEHVTHTEGVCEPLPKILMMCLQPKPEKRPCAAECLDLFDVEPCY</sequence>
<dbReference type="AlphaFoldDB" id="F9WJS6"/>
<feature type="region of interest" description="Disordered" evidence="1">
    <location>
        <begin position="1"/>
        <end position="83"/>
    </location>
</feature>